<keyword evidence="3" id="KW-1185">Reference proteome</keyword>
<dbReference type="CDD" id="cd06587">
    <property type="entry name" value="VOC"/>
    <property type="match status" value="1"/>
</dbReference>
<reference evidence="2 3" key="1">
    <citation type="submission" date="2019-05" db="EMBL/GenBank/DDBJ databases">
        <title>We sequenced the genome of Paenibacillus hemerocallicola KCTC 33185 for further insight into its adaptation and study the phylogeny of Paenibacillus.</title>
        <authorList>
            <person name="Narsing Rao M.P."/>
        </authorList>
    </citation>
    <scope>NUCLEOTIDE SEQUENCE [LARGE SCALE GENOMIC DNA]</scope>
    <source>
        <strain evidence="2 3">KCTC 33185</strain>
    </source>
</reference>
<evidence type="ECO:0000313" key="2">
    <source>
        <dbReference type="EMBL" id="TNJ62431.1"/>
    </source>
</evidence>
<dbReference type="PROSITE" id="PS51819">
    <property type="entry name" value="VOC"/>
    <property type="match status" value="1"/>
</dbReference>
<dbReference type="Gene3D" id="3.10.180.10">
    <property type="entry name" value="2,3-Dihydroxybiphenyl 1,2-Dioxygenase, domain 1"/>
    <property type="match status" value="1"/>
</dbReference>
<proteinExistence type="predicted"/>
<dbReference type="InterPro" id="IPR037523">
    <property type="entry name" value="VOC_core"/>
</dbReference>
<dbReference type="InterPro" id="IPR004360">
    <property type="entry name" value="Glyas_Fos-R_dOase_dom"/>
</dbReference>
<sequence>MSIKHTLRGFATISYWAEDMEAAKAWYSELLGRAPYFERSGPDGKLAYVEFRIGDYQHELGLIHRRFAPAQATAGSGGAIMYWHVDDIEAALNNLKAMGAEEYEPLVYRGEGFITASVIDPFGNVLGIMYNSHYLEMLNSRIQRGDPNIG</sequence>
<dbReference type="Proteomes" id="UP000307943">
    <property type="component" value="Unassembled WGS sequence"/>
</dbReference>
<protein>
    <submittedName>
        <fullName evidence="2">VOC family protein</fullName>
    </submittedName>
</protein>
<dbReference type="RefSeq" id="WP_139606079.1">
    <property type="nucleotide sequence ID" value="NZ_VDCQ01000059.1"/>
</dbReference>
<comment type="caution">
    <text evidence="2">The sequence shown here is derived from an EMBL/GenBank/DDBJ whole genome shotgun (WGS) entry which is preliminary data.</text>
</comment>
<gene>
    <name evidence="2" type="ORF">FE784_30665</name>
</gene>
<dbReference type="OrthoDB" id="4548523at2"/>
<dbReference type="Pfam" id="PF00903">
    <property type="entry name" value="Glyoxalase"/>
    <property type="match status" value="1"/>
</dbReference>
<accession>A0A5C4T070</accession>
<dbReference type="AlphaFoldDB" id="A0A5C4T070"/>
<feature type="domain" description="VOC" evidence="1">
    <location>
        <begin position="9"/>
        <end position="131"/>
    </location>
</feature>
<name>A0A5C4T070_9BACL</name>
<dbReference type="SUPFAM" id="SSF54593">
    <property type="entry name" value="Glyoxalase/Bleomycin resistance protein/Dihydroxybiphenyl dioxygenase"/>
    <property type="match status" value="1"/>
</dbReference>
<dbReference type="EMBL" id="VDCQ01000059">
    <property type="protein sequence ID" value="TNJ62431.1"/>
    <property type="molecule type" value="Genomic_DNA"/>
</dbReference>
<evidence type="ECO:0000259" key="1">
    <source>
        <dbReference type="PROSITE" id="PS51819"/>
    </source>
</evidence>
<organism evidence="2 3">
    <name type="scientific">Paenibacillus hemerocallicola</name>
    <dbReference type="NCBI Taxonomy" id="1172614"/>
    <lineage>
        <taxon>Bacteria</taxon>
        <taxon>Bacillati</taxon>
        <taxon>Bacillota</taxon>
        <taxon>Bacilli</taxon>
        <taxon>Bacillales</taxon>
        <taxon>Paenibacillaceae</taxon>
        <taxon>Paenibacillus</taxon>
    </lineage>
</organism>
<dbReference type="InterPro" id="IPR029068">
    <property type="entry name" value="Glyas_Bleomycin-R_OHBP_Dase"/>
</dbReference>
<evidence type="ECO:0000313" key="3">
    <source>
        <dbReference type="Proteomes" id="UP000307943"/>
    </source>
</evidence>